<dbReference type="EMBL" id="VSRR010001749">
    <property type="protein sequence ID" value="MPC27446.1"/>
    <property type="molecule type" value="Genomic_DNA"/>
</dbReference>
<evidence type="ECO:0000256" key="1">
    <source>
        <dbReference type="SAM" id="Phobius"/>
    </source>
</evidence>
<dbReference type="AlphaFoldDB" id="A0A5B7E2T0"/>
<evidence type="ECO:0000313" key="3">
    <source>
        <dbReference type="Proteomes" id="UP000324222"/>
    </source>
</evidence>
<keyword evidence="1" id="KW-0812">Transmembrane</keyword>
<name>A0A5B7E2T0_PORTR</name>
<gene>
    <name evidence="2" type="ORF">E2C01_020616</name>
</gene>
<comment type="caution">
    <text evidence="2">The sequence shown here is derived from an EMBL/GenBank/DDBJ whole genome shotgun (WGS) entry which is preliminary data.</text>
</comment>
<accession>A0A5B7E2T0</accession>
<dbReference type="Proteomes" id="UP000324222">
    <property type="component" value="Unassembled WGS sequence"/>
</dbReference>
<protein>
    <submittedName>
        <fullName evidence="2">Uncharacterized protein</fullName>
    </submittedName>
</protein>
<feature type="transmembrane region" description="Helical" evidence="1">
    <location>
        <begin position="249"/>
        <end position="267"/>
    </location>
</feature>
<organism evidence="2 3">
    <name type="scientific">Portunus trituberculatus</name>
    <name type="common">Swimming crab</name>
    <name type="synonym">Neptunus trituberculatus</name>
    <dbReference type="NCBI Taxonomy" id="210409"/>
    <lineage>
        <taxon>Eukaryota</taxon>
        <taxon>Metazoa</taxon>
        <taxon>Ecdysozoa</taxon>
        <taxon>Arthropoda</taxon>
        <taxon>Crustacea</taxon>
        <taxon>Multicrustacea</taxon>
        <taxon>Malacostraca</taxon>
        <taxon>Eumalacostraca</taxon>
        <taxon>Eucarida</taxon>
        <taxon>Decapoda</taxon>
        <taxon>Pleocyemata</taxon>
        <taxon>Brachyura</taxon>
        <taxon>Eubrachyura</taxon>
        <taxon>Portunoidea</taxon>
        <taxon>Portunidae</taxon>
        <taxon>Portuninae</taxon>
        <taxon>Portunus</taxon>
    </lineage>
</organism>
<proteinExistence type="predicted"/>
<reference evidence="2 3" key="1">
    <citation type="submission" date="2019-05" db="EMBL/GenBank/DDBJ databases">
        <title>Another draft genome of Portunus trituberculatus and its Hox gene families provides insights of decapod evolution.</title>
        <authorList>
            <person name="Jeong J.-H."/>
            <person name="Song I."/>
            <person name="Kim S."/>
            <person name="Choi T."/>
            <person name="Kim D."/>
            <person name="Ryu S."/>
            <person name="Kim W."/>
        </authorList>
    </citation>
    <scope>NUCLEOTIDE SEQUENCE [LARGE SCALE GENOMIC DNA]</scope>
    <source>
        <tissue evidence="2">Muscle</tissue>
    </source>
</reference>
<feature type="transmembrane region" description="Helical" evidence="1">
    <location>
        <begin position="176"/>
        <end position="200"/>
    </location>
</feature>
<keyword evidence="3" id="KW-1185">Reference proteome</keyword>
<keyword evidence="1" id="KW-0472">Membrane</keyword>
<feature type="transmembrane region" description="Helical" evidence="1">
    <location>
        <begin position="571"/>
        <end position="589"/>
    </location>
</feature>
<evidence type="ECO:0000313" key="2">
    <source>
        <dbReference type="EMBL" id="MPC27446.1"/>
    </source>
</evidence>
<sequence>MPYSVSINQSRNSHRLPSSYQHLHVTHIIQDAYNIHLPPLTIKLRTPCSPATDTVKHKTLGQHATPLPQESHTRHSQPPFLARARRGRVLRDKEGQFAGLTPDGHEEGGALHGGLHGVEGGVAGGAQVGASLRRVFDDEVVLVFHRPRLALCAAADGWRVDLGLGAPLPDECGASYALLAVRVVMVVVVMAAVVVAELVVVRVSLTSSTSDWAVGGGSGVAVFDVLEERDGDDLLEEFTEPLSMSRSRVMVWLTGMALGGGVTLLVVSSDGFSADLGVLCGTSAGCGVEAGVEASGVGGAFSGASDRGSSTVSMGSSTDSSDCVTGGSITMTGSTVTFSEVTAWITGNVLLSLSSAGWGTGGVAVRSWGGVEVAGLLPSVLGLLALSTRGLLGPSLAEWAASDALMEFLRFWSNALALEGVAPRPDGLQHRQPGDIAVDLSHDLRDRWRLGLAGTEALDDQVLADVVGEVLYGVACPLAEAVHPGGAAEAHALLRVVEVLHQQAAPHEATVAVVAPHKPKEQVVLELCHLDVGVAHVAHHHQLLLLWRHHRRLKELAAHHCLLVRSARTHLNHLLLVLLIAALLLWGCWLQLWLRVLLLLLLTVLITHLRGHLHNLRHLLLG</sequence>
<keyword evidence="1" id="KW-1133">Transmembrane helix</keyword>